<keyword evidence="3" id="KW-1185">Reference proteome</keyword>
<keyword evidence="1" id="KW-0812">Transmembrane</keyword>
<organism evidence="2 3">
    <name type="scientific">Trichonephila clavata</name>
    <name type="common">Joro spider</name>
    <name type="synonym">Nephila clavata</name>
    <dbReference type="NCBI Taxonomy" id="2740835"/>
    <lineage>
        <taxon>Eukaryota</taxon>
        <taxon>Metazoa</taxon>
        <taxon>Ecdysozoa</taxon>
        <taxon>Arthropoda</taxon>
        <taxon>Chelicerata</taxon>
        <taxon>Arachnida</taxon>
        <taxon>Araneae</taxon>
        <taxon>Araneomorphae</taxon>
        <taxon>Entelegynae</taxon>
        <taxon>Araneoidea</taxon>
        <taxon>Nephilidae</taxon>
        <taxon>Trichonephila</taxon>
    </lineage>
</organism>
<dbReference type="EMBL" id="BMAO01000021">
    <property type="protein sequence ID" value="GFQ63820.1"/>
    <property type="molecule type" value="Genomic_DNA"/>
</dbReference>
<proteinExistence type="predicted"/>
<evidence type="ECO:0000256" key="1">
    <source>
        <dbReference type="SAM" id="Phobius"/>
    </source>
</evidence>
<name>A0A8X6EWB8_TRICU</name>
<evidence type="ECO:0000313" key="2">
    <source>
        <dbReference type="EMBL" id="GFQ63820.1"/>
    </source>
</evidence>
<keyword evidence="1" id="KW-1133">Transmembrane helix</keyword>
<keyword evidence="1" id="KW-0472">Membrane</keyword>
<gene>
    <name evidence="2" type="ORF">TNCT_513021</name>
</gene>
<feature type="transmembrane region" description="Helical" evidence="1">
    <location>
        <begin position="12"/>
        <end position="34"/>
    </location>
</feature>
<sequence length="88" mass="10080">MLCEEFSNSVMALLFAVSCIATPVIQKLQTYVLVLKCKRSLKKGGLIYPRLDRKLFYLLRAGLAKCLEETIIEIFLQPIIHFSSFLKL</sequence>
<protein>
    <submittedName>
        <fullName evidence="2">Uncharacterized protein</fullName>
    </submittedName>
</protein>
<evidence type="ECO:0000313" key="3">
    <source>
        <dbReference type="Proteomes" id="UP000887116"/>
    </source>
</evidence>
<accession>A0A8X6EWB8</accession>
<comment type="caution">
    <text evidence="2">The sequence shown here is derived from an EMBL/GenBank/DDBJ whole genome shotgun (WGS) entry which is preliminary data.</text>
</comment>
<dbReference type="AlphaFoldDB" id="A0A8X6EWB8"/>
<reference evidence="2" key="1">
    <citation type="submission" date="2020-07" db="EMBL/GenBank/DDBJ databases">
        <title>Multicomponent nature underlies the extraordinary mechanical properties of spider dragline silk.</title>
        <authorList>
            <person name="Kono N."/>
            <person name="Nakamura H."/>
            <person name="Mori M."/>
            <person name="Yoshida Y."/>
            <person name="Ohtoshi R."/>
            <person name="Malay A.D."/>
            <person name="Moran D.A.P."/>
            <person name="Tomita M."/>
            <person name="Numata K."/>
            <person name="Arakawa K."/>
        </authorList>
    </citation>
    <scope>NUCLEOTIDE SEQUENCE</scope>
</reference>
<dbReference type="Proteomes" id="UP000887116">
    <property type="component" value="Unassembled WGS sequence"/>
</dbReference>